<keyword evidence="2" id="KW-1185">Reference proteome</keyword>
<protein>
    <submittedName>
        <fullName evidence="1">Uncharacterized protein</fullName>
    </submittedName>
</protein>
<evidence type="ECO:0000313" key="1">
    <source>
        <dbReference type="EMBL" id="KAJ8681865.1"/>
    </source>
</evidence>
<reference evidence="1" key="1">
    <citation type="submission" date="2023-04" db="EMBL/GenBank/DDBJ databases">
        <title>A chromosome-level genome assembly of the parasitoid wasp Eretmocerus hayati.</title>
        <authorList>
            <person name="Zhong Y."/>
            <person name="Liu S."/>
            <person name="Liu Y."/>
        </authorList>
    </citation>
    <scope>NUCLEOTIDE SEQUENCE</scope>
    <source>
        <strain evidence="1">ZJU_SS_LIU_2023</strain>
    </source>
</reference>
<evidence type="ECO:0000313" key="2">
    <source>
        <dbReference type="Proteomes" id="UP001239111"/>
    </source>
</evidence>
<dbReference type="Proteomes" id="UP001239111">
    <property type="component" value="Chromosome 1"/>
</dbReference>
<dbReference type="EMBL" id="CM056741">
    <property type="protein sequence ID" value="KAJ8681865.1"/>
    <property type="molecule type" value="Genomic_DNA"/>
</dbReference>
<proteinExistence type="predicted"/>
<accession>A0ACC2PE76</accession>
<gene>
    <name evidence="1" type="ORF">QAD02_017657</name>
</gene>
<comment type="caution">
    <text evidence="1">The sequence shown here is derived from an EMBL/GenBank/DDBJ whole genome shotgun (WGS) entry which is preliminary data.</text>
</comment>
<sequence>MWEIAILLSCISVASSNTVSIQNGEKEWTNNIVYQIYPRSFKDSNGDGIGDIRGITSKLEHVKDSGADTFYLSPIYTSPMKDFGYDVSNYTDIHAEFGTLEDFDKLVARAKELNLKIILDFVPNHSSDEHEWFQKSINRIAPYDDYYVWKDPKFGENGERLPPNNWLSLFGHSAWTWNEKRQQYYYHKYLAAQPDLNYRNPNVPKEIENIMEFWLERGIDGFRVDSPNLLYEDKEFRDEPRRPDTDVPPTDYSYLVHIYTRDVDECIPVVASWRKLLDNFSAKHNISKKWLLLEVWGSIPNTIRFYNVGADPFNFRLLFEIDRNSTAQDFARVVGNWLNAIPQGQIANWIVGNHDNHHIASRFGNGSDRADQINMMVAVLPGIMMVYNGDEIGMVNREFTFEEVVDPYGCQAGPERYHLYYRDAQRTPYQWDNSTSAGFSENSKTWLPVHENYKVLNLELQKKAEISHYKVFQALASLKKSSPVLQNGTTEILTQKDVFVIVRRLKGYRPIVLLINFSDTTSEIDAKSWLNIPKKMKVYTASVMSGLRKDDKFNTSRLTLPGAATVILV</sequence>
<name>A0ACC2PE76_9HYME</name>
<organism evidence="1 2">
    <name type="scientific">Eretmocerus hayati</name>
    <dbReference type="NCBI Taxonomy" id="131215"/>
    <lineage>
        <taxon>Eukaryota</taxon>
        <taxon>Metazoa</taxon>
        <taxon>Ecdysozoa</taxon>
        <taxon>Arthropoda</taxon>
        <taxon>Hexapoda</taxon>
        <taxon>Insecta</taxon>
        <taxon>Pterygota</taxon>
        <taxon>Neoptera</taxon>
        <taxon>Endopterygota</taxon>
        <taxon>Hymenoptera</taxon>
        <taxon>Apocrita</taxon>
        <taxon>Proctotrupomorpha</taxon>
        <taxon>Chalcidoidea</taxon>
        <taxon>Aphelinidae</taxon>
        <taxon>Aphelininae</taxon>
        <taxon>Eretmocerus</taxon>
    </lineage>
</organism>